<dbReference type="PRINTS" id="PR01415">
    <property type="entry name" value="ANKYRIN"/>
</dbReference>
<feature type="non-terminal residue" evidence="3">
    <location>
        <position position="111"/>
    </location>
</feature>
<evidence type="ECO:0000256" key="1">
    <source>
        <dbReference type="ARBA" id="ARBA00022737"/>
    </source>
</evidence>
<dbReference type="InterPro" id="IPR002110">
    <property type="entry name" value="Ankyrin_rpt"/>
</dbReference>
<dbReference type="EMBL" id="UINC01199442">
    <property type="protein sequence ID" value="SVE17869.1"/>
    <property type="molecule type" value="Genomic_DNA"/>
</dbReference>
<dbReference type="GO" id="GO:0004842">
    <property type="term" value="F:ubiquitin-protein transferase activity"/>
    <property type="evidence" value="ECO:0007669"/>
    <property type="project" value="TreeGrafter"/>
</dbReference>
<evidence type="ECO:0000313" key="3">
    <source>
        <dbReference type="EMBL" id="SVE17869.1"/>
    </source>
</evidence>
<dbReference type="PANTHER" id="PTHR24171:SF8">
    <property type="entry name" value="BRCA1-ASSOCIATED RING DOMAIN PROTEIN 1"/>
    <property type="match status" value="1"/>
</dbReference>
<dbReference type="Gene3D" id="1.25.40.20">
    <property type="entry name" value="Ankyrin repeat-containing domain"/>
    <property type="match status" value="2"/>
</dbReference>
<sequence>MVAVVLLAGCGASNVWQDVQNGDTAAVQSQIESGADVDARDALGRTPLYYAIYNNHPEITGLLVRSGANVNVKHNAGKTPLHLAAELGDTPTARLLLKAGAKVNALDSDRG</sequence>
<reference evidence="3" key="1">
    <citation type="submission" date="2018-05" db="EMBL/GenBank/DDBJ databases">
        <authorList>
            <person name="Lanie J.A."/>
            <person name="Ng W.-L."/>
            <person name="Kazmierczak K.M."/>
            <person name="Andrzejewski T.M."/>
            <person name="Davidsen T.M."/>
            <person name="Wayne K.J."/>
            <person name="Tettelin H."/>
            <person name="Glass J.I."/>
            <person name="Rusch D."/>
            <person name="Podicherti R."/>
            <person name="Tsui H.-C.T."/>
            <person name="Winkler M.E."/>
        </authorList>
    </citation>
    <scope>NUCLEOTIDE SEQUENCE</scope>
</reference>
<dbReference type="GO" id="GO:0085020">
    <property type="term" value="P:protein K6-linked ubiquitination"/>
    <property type="evidence" value="ECO:0007669"/>
    <property type="project" value="TreeGrafter"/>
</dbReference>
<evidence type="ECO:0000256" key="2">
    <source>
        <dbReference type="ARBA" id="ARBA00023043"/>
    </source>
</evidence>
<name>A0A383BDH7_9ZZZZ</name>
<keyword evidence="1" id="KW-0677">Repeat</keyword>
<dbReference type="SMART" id="SM00248">
    <property type="entry name" value="ANK"/>
    <property type="match status" value="2"/>
</dbReference>
<keyword evidence="2" id="KW-0040">ANK repeat</keyword>
<dbReference type="PROSITE" id="PS50297">
    <property type="entry name" value="ANK_REP_REGION"/>
    <property type="match status" value="2"/>
</dbReference>
<organism evidence="3">
    <name type="scientific">marine metagenome</name>
    <dbReference type="NCBI Taxonomy" id="408172"/>
    <lineage>
        <taxon>unclassified sequences</taxon>
        <taxon>metagenomes</taxon>
        <taxon>ecological metagenomes</taxon>
    </lineage>
</organism>
<proteinExistence type="predicted"/>
<dbReference type="GO" id="GO:0070531">
    <property type="term" value="C:BRCA1-A complex"/>
    <property type="evidence" value="ECO:0007669"/>
    <property type="project" value="TreeGrafter"/>
</dbReference>
<dbReference type="InterPro" id="IPR036770">
    <property type="entry name" value="Ankyrin_rpt-contain_sf"/>
</dbReference>
<accession>A0A383BDH7</accession>
<dbReference type="AlphaFoldDB" id="A0A383BDH7"/>
<dbReference type="PANTHER" id="PTHR24171">
    <property type="entry name" value="ANKYRIN REPEAT DOMAIN-CONTAINING PROTEIN 39-RELATED"/>
    <property type="match status" value="1"/>
</dbReference>
<dbReference type="PROSITE" id="PS50088">
    <property type="entry name" value="ANK_REPEAT"/>
    <property type="match status" value="2"/>
</dbReference>
<protein>
    <submittedName>
        <fullName evidence="3">Uncharacterized protein</fullName>
    </submittedName>
</protein>
<dbReference type="GO" id="GO:0031436">
    <property type="term" value="C:BRCA1-BARD1 complex"/>
    <property type="evidence" value="ECO:0007669"/>
    <property type="project" value="TreeGrafter"/>
</dbReference>
<dbReference type="Pfam" id="PF12796">
    <property type="entry name" value="Ank_2"/>
    <property type="match status" value="1"/>
</dbReference>
<gene>
    <name evidence="3" type="ORF">METZ01_LOCUS470723</name>
</gene>
<dbReference type="SUPFAM" id="SSF48403">
    <property type="entry name" value="Ankyrin repeat"/>
    <property type="match status" value="1"/>
</dbReference>